<evidence type="ECO:0000313" key="1">
    <source>
        <dbReference type="EMBL" id="QPM75099.1"/>
    </source>
</evidence>
<dbReference type="AlphaFoldDB" id="A0A7T1AZW4"/>
<organism evidence="1 2">
    <name type="scientific">Staphylococcus lloydii</name>
    <dbReference type="NCBI Taxonomy" id="2781774"/>
    <lineage>
        <taxon>Bacteria</taxon>
        <taxon>Bacillati</taxon>
        <taxon>Bacillota</taxon>
        <taxon>Bacilli</taxon>
        <taxon>Bacillales</taxon>
        <taxon>Staphylococcaceae</taxon>
        <taxon>Staphylococcus</taxon>
    </lineage>
</organism>
<dbReference type="KEGG" id="sllo:ISP08_12405"/>
<protein>
    <submittedName>
        <fullName evidence="1">Uncharacterized protein</fullName>
    </submittedName>
</protein>
<dbReference type="EMBL" id="CP064056">
    <property type="protein sequence ID" value="QPM75099.1"/>
    <property type="molecule type" value="Genomic_DNA"/>
</dbReference>
<evidence type="ECO:0000313" key="2">
    <source>
        <dbReference type="Proteomes" id="UP000594455"/>
    </source>
</evidence>
<reference evidence="1 2" key="1">
    <citation type="submission" date="2020-10" db="EMBL/GenBank/DDBJ databases">
        <title>Closed genome sequences of Staphylococcus lloydii sp. nov. and Staphylococcus durrellii sp. nov. Isolated from Captive Fruit Bats (Pteropus livingstonii).</title>
        <authorList>
            <person name="Fountain K."/>
        </authorList>
    </citation>
    <scope>NUCLEOTIDE SEQUENCE [LARGE SCALE GENOMIC DNA]</scope>
    <source>
        <strain evidence="1 2">23_2_7_LY</strain>
    </source>
</reference>
<proteinExistence type="predicted"/>
<gene>
    <name evidence="1" type="ORF">ISP08_12405</name>
</gene>
<accession>A0A7T1AZW4</accession>
<name>A0A7T1AZW4_9STAP</name>
<keyword evidence="2" id="KW-1185">Reference proteome</keyword>
<dbReference type="Proteomes" id="UP000594455">
    <property type="component" value="Chromosome"/>
</dbReference>
<sequence>MEENYTASYPALASISVQLSSAIASIYLIIGNYINDVVIFFLMSVQACYQYIF</sequence>